<keyword evidence="1" id="KW-0418">Kinase</keyword>
<name>A0AAX6H8M3_IRIPA</name>
<keyword evidence="2" id="KW-1185">Reference proteome</keyword>
<organism evidence="1 2">
    <name type="scientific">Iris pallida</name>
    <name type="common">Sweet iris</name>
    <dbReference type="NCBI Taxonomy" id="29817"/>
    <lineage>
        <taxon>Eukaryota</taxon>
        <taxon>Viridiplantae</taxon>
        <taxon>Streptophyta</taxon>
        <taxon>Embryophyta</taxon>
        <taxon>Tracheophyta</taxon>
        <taxon>Spermatophyta</taxon>
        <taxon>Magnoliopsida</taxon>
        <taxon>Liliopsida</taxon>
        <taxon>Asparagales</taxon>
        <taxon>Iridaceae</taxon>
        <taxon>Iridoideae</taxon>
        <taxon>Irideae</taxon>
        <taxon>Iris</taxon>
    </lineage>
</organism>
<comment type="caution">
    <text evidence="1">The sequence shown here is derived from an EMBL/GenBank/DDBJ whole genome shotgun (WGS) entry which is preliminary data.</text>
</comment>
<dbReference type="AlphaFoldDB" id="A0AAX6H8M3"/>
<sequence length="71" mass="8727">MSRFNCLVNCICRLVFVCTIKTLQEKWKIMLFREIHRFHVGSLIFFSFLQQKFIMEEDYRLSFVFILCFAF</sequence>
<keyword evidence="1" id="KW-0808">Transferase</keyword>
<dbReference type="EMBL" id="JANAVB010011397">
    <property type="protein sequence ID" value="KAJ6837379.1"/>
    <property type="molecule type" value="Genomic_DNA"/>
</dbReference>
<evidence type="ECO:0000313" key="2">
    <source>
        <dbReference type="Proteomes" id="UP001140949"/>
    </source>
</evidence>
<protein>
    <submittedName>
        <fullName evidence="1">Calcium-dependent protein kinase 28-like</fullName>
    </submittedName>
</protein>
<evidence type="ECO:0000313" key="1">
    <source>
        <dbReference type="EMBL" id="KAJ6837379.1"/>
    </source>
</evidence>
<reference evidence="1" key="1">
    <citation type="journal article" date="2023" name="GigaByte">
        <title>Genome assembly of the bearded iris, Iris pallida Lam.</title>
        <authorList>
            <person name="Bruccoleri R.E."/>
            <person name="Oakeley E.J."/>
            <person name="Faust A.M.E."/>
            <person name="Altorfer M."/>
            <person name="Dessus-Babus S."/>
            <person name="Burckhardt D."/>
            <person name="Oertli M."/>
            <person name="Naumann U."/>
            <person name="Petersen F."/>
            <person name="Wong J."/>
        </authorList>
    </citation>
    <scope>NUCLEOTIDE SEQUENCE</scope>
    <source>
        <strain evidence="1">GSM-AAB239-AS_SAM_17_03QT</strain>
    </source>
</reference>
<accession>A0AAX6H8M3</accession>
<gene>
    <name evidence="1" type="ORF">M6B38_120540</name>
</gene>
<dbReference type="Proteomes" id="UP001140949">
    <property type="component" value="Unassembled WGS sequence"/>
</dbReference>
<reference evidence="1" key="2">
    <citation type="submission" date="2023-04" db="EMBL/GenBank/DDBJ databases">
        <authorList>
            <person name="Bruccoleri R.E."/>
            <person name="Oakeley E.J."/>
            <person name="Faust A.-M."/>
            <person name="Dessus-Babus S."/>
            <person name="Altorfer M."/>
            <person name="Burckhardt D."/>
            <person name="Oertli M."/>
            <person name="Naumann U."/>
            <person name="Petersen F."/>
            <person name="Wong J."/>
        </authorList>
    </citation>
    <scope>NUCLEOTIDE SEQUENCE</scope>
    <source>
        <strain evidence="1">GSM-AAB239-AS_SAM_17_03QT</strain>
        <tissue evidence="1">Leaf</tissue>
    </source>
</reference>
<dbReference type="GO" id="GO:0016301">
    <property type="term" value="F:kinase activity"/>
    <property type="evidence" value="ECO:0007669"/>
    <property type="project" value="UniProtKB-KW"/>
</dbReference>
<proteinExistence type="predicted"/>